<feature type="transmembrane region" description="Helical" evidence="17">
    <location>
        <begin position="235"/>
        <end position="259"/>
    </location>
</feature>
<feature type="transmembrane region" description="Helical" evidence="17">
    <location>
        <begin position="271"/>
        <end position="291"/>
    </location>
</feature>
<comment type="catalytic activity">
    <reaction evidence="16 17">
        <text>a ubiquinone + NADH + 5 H(+)(in) = a ubiquinol + NAD(+) + 4 H(+)(out)</text>
        <dbReference type="Rhea" id="RHEA:29091"/>
        <dbReference type="Rhea" id="RHEA-COMP:9565"/>
        <dbReference type="Rhea" id="RHEA-COMP:9566"/>
        <dbReference type="ChEBI" id="CHEBI:15378"/>
        <dbReference type="ChEBI" id="CHEBI:16389"/>
        <dbReference type="ChEBI" id="CHEBI:17976"/>
        <dbReference type="ChEBI" id="CHEBI:57540"/>
        <dbReference type="ChEBI" id="CHEBI:57945"/>
        <dbReference type="EC" id="7.1.1.2"/>
    </reaction>
</comment>
<evidence type="ECO:0000256" key="7">
    <source>
        <dbReference type="ARBA" id="ARBA00022692"/>
    </source>
</evidence>
<evidence type="ECO:0000313" key="19">
    <source>
        <dbReference type="EMBL" id="QRC36789.1"/>
    </source>
</evidence>
<geneLocation type="mitochondrion" evidence="19"/>
<dbReference type="InterPro" id="IPR050175">
    <property type="entry name" value="Complex_I_Subunit_2"/>
</dbReference>
<dbReference type="AlphaFoldDB" id="A0A888VGE5"/>
<keyword evidence="6 17" id="KW-0679">Respiratory chain</keyword>
<feature type="domain" description="NADH:quinone oxidoreductase/Mrp antiporter transmembrane" evidence="18">
    <location>
        <begin position="21"/>
        <end position="278"/>
    </location>
</feature>
<feature type="transmembrane region" description="Helical" evidence="17">
    <location>
        <begin position="122"/>
        <end position="141"/>
    </location>
</feature>
<evidence type="ECO:0000256" key="17">
    <source>
        <dbReference type="RuleBase" id="RU003403"/>
    </source>
</evidence>
<dbReference type="CTD" id="4536"/>
<name>A0A888VGE5_9ECHI</name>
<keyword evidence="8 17" id="KW-0999">Mitochondrion inner membrane</keyword>
<feature type="transmembrane region" description="Helical" evidence="17">
    <location>
        <begin position="175"/>
        <end position="194"/>
    </location>
</feature>
<evidence type="ECO:0000256" key="1">
    <source>
        <dbReference type="ARBA" id="ARBA00004448"/>
    </source>
</evidence>
<keyword evidence="14 17" id="KW-0496">Mitochondrion</keyword>
<evidence type="ECO:0000259" key="18">
    <source>
        <dbReference type="Pfam" id="PF00361"/>
    </source>
</evidence>
<dbReference type="InterPro" id="IPR003917">
    <property type="entry name" value="NADH_UbQ_OxRdtase_chain2"/>
</dbReference>
<evidence type="ECO:0000256" key="9">
    <source>
        <dbReference type="ARBA" id="ARBA00022967"/>
    </source>
</evidence>
<evidence type="ECO:0000256" key="16">
    <source>
        <dbReference type="ARBA" id="ARBA00049551"/>
    </source>
</evidence>
<keyword evidence="13 17" id="KW-0830">Ubiquinone</keyword>
<dbReference type="InterPro" id="IPR001750">
    <property type="entry name" value="ND/Mrp_TM"/>
</dbReference>
<evidence type="ECO:0000256" key="12">
    <source>
        <dbReference type="ARBA" id="ARBA00023027"/>
    </source>
</evidence>
<reference evidence="19" key="1">
    <citation type="journal article" date="2019" name="Mitochondrial DNA Part B Resour">
        <title>Characterization of the complete mitochondrial genome of Amphioplus laevis (Ophiuroidea, Amphiuridae) with phylogenetic analysis.</title>
        <authorList>
            <person name="Xu Q.Z."/>
            <person name="Li Y.X."/>
            <person name="Dong Y."/>
        </authorList>
    </citation>
    <scope>NUCLEOTIDE SEQUENCE</scope>
</reference>
<dbReference type="GO" id="GO:0006120">
    <property type="term" value="P:mitochondrial electron transport, NADH to ubiquinone"/>
    <property type="evidence" value="ECO:0007669"/>
    <property type="project" value="InterPro"/>
</dbReference>
<dbReference type="GeneID" id="65321827"/>
<accession>A0A888VGE5</accession>
<keyword evidence="10 17" id="KW-0249">Electron transport</keyword>
<keyword evidence="7 17" id="KW-0812">Transmembrane</keyword>
<evidence type="ECO:0000256" key="6">
    <source>
        <dbReference type="ARBA" id="ARBA00022660"/>
    </source>
</evidence>
<keyword evidence="5" id="KW-0813">Transport</keyword>
<feature type="transmembrane region" description="Helical" evidence="17">
    <location>
        <begin position="90"/>
        <end position="110"/>
    </location>
</feature>
<dbReference type="EC" id="7.1.1.2" evidence="3 17"/>
<evidence type="ECO:0000256" key="11">
    <source>
        <dbReference type="ARBA" id="ARBA00022989"/>
    </source>
</evidence>
<gene>
    <name evidence="19" type="primary">ND2</name>
</gene>
<keyword evidence="12 17" id="KW-0520">NAD</keyword>
<keyword evidence="9 17" id="KW-1278">Translocase</keyword>
<keyword evidence="15 17" id="KW-0472">Membrane</keyword>
<comment type="similarity">
    <text evidence="2 17">Belongs to the complex I subunit 2 family.</text>
</comment>
<dbReference type="PANTHER" id="PTHR46552:SF1">
    <property type="entry name" value="NADH-UBIQUINONE OXIDOREDUCTASE CHAIN 2"/>
    <property type="match status" value="1"/>
</dbReference>
<evidence type="ECO:0000256" key="8">
    <source>
        <dbReference type="ARBA" id="ARBA00022792"/>
    </source>
</evidence>
<proteinExistence type="inferred from homology"/>
<feature type="transmembrane region" description="Helical" evidence="17">
    <location>
        <begin position="147"/>
        <end position="168"/>
    </location>
</feature>
<dbReference type="PANTHER" id="PTHR46552">
    <property type="entry name" value="NADH-UBIQUINONE OXIDOREDUCTASE CHAIN 2"/>
    <property type="match status" value="1"/>
</dbReference>
<keyword evidence="11 17" id="KW-1133">Transmembrane helix</keyword>
<dbReference type="RefSeq" id="YP_010120058.1">
    <property type="nucleotide sequence ID" value="NC_056168.1"/>
</dbReference>
<comment type="function">
    <text evidence="17">Core subunit of the mitochondrial membrane respiratory chain NADH dehydrogenase (Complex I) which catalyzes electron transfer from NADH through the respiratory chain, using ubiquinone as an electron acceptor. Essential for the catalytic activity and assembly of complex I.</text>
</comment>
<evidence type="ECO:0000256" key="3">
    <source>
        <dbReference type="ARBA" id="ARBA00012944"/>
    </source>
</evidence>
<dbReference type="EMBL" id="MN276320">
    <property type="protein sequence ID" value="QRC36789.1"/>
    <property type="molecule type" value="Genomic_DNA"/>
</dbReference>
<dbReference type="Pfam" id="PF00361">
    <property type="entry name" value="Proton_antipo_M"/>
    <property type="match status" value="1"/>
</dbReference>
<feature type="transmembrane region" description="Helical" evidence="17">
    <location>
        <begin position="320"/>
        <end position="342"/>
    </location>
</feature>
<feature type="transmembrane region" description="Helical" evidence="17">
    <location>
        <begin position="200"/>
        <end position="223"/>
    </location>
</feature>
<organism evidence="19">
    <name type="scientific">Amphioplus laevis</name>
    <dbReference type="NCBI Taxonomy" id="2806440"/>
    <lineage>
        <taxon>Eukaryota</taxon>
        <taxon>Metazoa</taxon>
        <taxon>Echinodermata</taxon>
        <taxon>Eleutherozoa</taxon>
        <taxon>Asterozoa</taxon>
        <taxon>Ophiuroidea</taxon>
        <taxon>Myophiuroidea</taxon>
        <taxon>Metophiurida</taxon>
        <taxon>Ophintegrida</taxon>
        <taxon>Amphilepidida</taxon>
        <taxon>Ophiurina</taxon>
        <taxon>Gnathophiurina</taxon>
        <taxon>Amphiuroidea</taxon>
        <taxon>Amphiuridae</taxon>
        <taxon>Amphioplus</taxon>
    </lineage>
</organism>
<evidence type="ECO:0000256" key="15">
    <source>
        <dbReference type="ARBA" id="ARBA00023136"/>
    </source>
</evidence>
<dbReference type="GO" id="GO:0008137">
    <property type="term" value="F:NADH dehydrogenase (ubiquinone) activity"/>
    <property type="evidence" value="ECO:0007669"/>
    <property type="project" value="UniProtKB-EC"/>
</dbReference>
<evidence type="ECO:0000256" key="13">
    <source>
        <dbReference type="ARBA" id="ARBA00023075"/>
    </source>
</evidence>
<evidence type="ECO:0000256" key="10">
    <source>
        <dbReference type="ARBA" id="ARBA00022982"/>
    </source>
</evidence>
<protein>
    <recommendedName>
        <fullName evidence="4 17">NADH-ubiquinone oxidoreductase chain 2</fullName>
        <ecNumber evidence="3 17">7.1.1.2</ecNumber>
    </recommendedName>
</protein>
<evidence type="ECO:0000256" key="5">
    <source>
        <dbReference type="ARBA" id="ARBA00022448"/>
    </source>
</evidence>
<dbReference type="GO" id="GO:0005743">
    <property type="term" value="C:mitochondrial inner membrane"/>
    <property type="evidence" value="ECO:0007669"/>
    <property type="project" value="UniProtKB-SubCell"/>
</dbReference>
<evidence type="ECO:0000256" key="14">
    <source>
        <dbReference type="ARBA" id="ARBA00023128"/>
    </source>
</evidence>
<dbReference type="PRINTS" id="PR01436">
    <property type="entry name" value="NADHDHGNASE2"/>
</dbReference>
<evidence type="ECO:0000256" key="4">
    <source>
        <dbReference type="ARBA" id="ARBA00021008"/>
    </source>
</evidence>
<feature type="transmembrane region" description="Helical" evidence="17">
    <location>
        <begin position="12"/>
        <end position="42"/>
    </location>
</feature>
<feature type="transmembrane region" description="Helical" evidence="17">
    <location>
        <begin position="54"/>
        <end position="78"/>
    </location>
</feature>
<sequence length="346" mass="38769">MLVNVFYNLSLILSIFIVLSAQSWIFVWSSIELVTILLIILISQEITPRSVEGVSKYFIAQAVASSFLILGIILRYYFSGEMDVFSGYNGLPFYLILVGLFVKIAVFPNPFWFVDSISGLKLIYSFYIIILSKVVPLYLYINLCEGINSFLILVGVGSVIFGSVLGLNQTNVRKIIALSSISHLGWLVLGLPYFSFKMSLLIFGGYILMLLPLLWVLSLYNISDFNDLKRGRLSPISLSIIIISLLSLGGFPPLLGFFYKWFIFSVLLKSSFYLVCGGLIFGGLISLFFYLRLCYNLYCLYWPESKVIILGSFIKTQESMLVMALIIVGAVVSVLFLVMGPLTSLV</sequence>
<comment type="subcellular location">
    <subcellularLocation>
        <location evidence="1 17">Mitochondrion inner membrane</location>
        <topology evidence="1 17">Multi-pass membrane protein</topology>
    </subcellularLocation>
</comment>
<evidence type="ECO:0000256" key="2">
    <source>
        <dbReference type="ARBA" id="ARBA00007012"/>
    </source>
</evidence>